<evidence type="ECO:0000313" key="7">
    <source>
        <dbReference type="EMBL" id="AMS06068.1"/>
    </source>
</evidence>
<keyword evidence="4 5" id="KW-0472">Membrane</keyword>
<comment type="subcellular location">
    <subcellularLocation>
        <location evidence="1">Membrane</location>
        <topology evidence="1">Multi-pass membrane protein</topology>
    </subcellularLocation>
</comment>
<feature type="domain" description="O-antigen ligase-related" evidence="6">
    <location>
        <begin position="220"/>
        <end position="362"/>
    </location>
</feature>
<feature type="transmembrane region" description="Helical" evidence="5">
    <location>
        <begin position="298"/>
        <end position="318"/>
    </location>
</feature>
<dbReference type="PANTHER" id="PTHR37422">
    <property type="entry name" value="TEICHURONIC ACID BIOSYNTHESIS PROTEIN TUAE"/>
    <property type="match status" value="1"/>
</dbReference>
<feature type="transmembrane region" description="Helical" evidence="5">
    <location>
        <begin position="412"/>
        <end position="428"/>
    </location>
</feature>
<feature type="transmembrane region" description="Helical" evidence="5">
    <location>
        <begin position="110"/>
        <end position="127"/>
    </location>
</feature>
<feature type="transmembrane region" description="Helical" evidence="5">
    <location>
        <begin position="188"/>
        <end position="204"/>
    </location>
</feature>
<evidence type="ECO:0000256" key="5">
    <source>
        <dbReference type="SAM" id="Phobius"/>
    </source>
</evidence>
<accession>A0AAC8YG43</accession>
<protein>
    <recommendedName>
        <fullName evidence="6">O-antigen ligase-related domain-containing protein</fullName>
    </recommendedName>
</protein>
<feature type="transmembrane region" description="Helical" evidence="5">
    <location>
        <begin position="256"/>
        <end position="277"/>
    </location>
</feature>
<evidence type="ECO:0000313" key="8">
    <source>
        <dbReference type="Proteomes" id="UP000075221"/>
    </source>
</evidence>
<evidence type="ECO:0000256" key="3">
    <source>
        <dbReference type="ARBA" id="ARBA00022989"/>
    </source>
</evidence>
<organism evidence="7 8">
    <name type="scientific">Acidipropionibacterium acidipropionici</name>
    <dbReference type="NCBI Taxonomy" id="1748"/>
    <lineage>
        <taxon>Bacteria</taxon>
        <taxon>Bacillati</taxon>
        <taxon>Actinomycetota</taxon>
        <taxon>Actinomycetes</taxon>
        <taxon>Propionibacteriales</taxon>
        <taxon>Propionibacteriaceae</taxon>
        <taxon>Acidipropionibacterium</taxon>
    </lineage>
</organism>
<feature type="transmembrane region" description="Helical" evidence="5">
    <location>
        <begin position="60"/>
        <end position="77"/>
    </location>
</feature>
<gene>
    <name evidence="7" type="ORF">AXH35_12110</name>
</gene>
<dbReference type="Pfam" id="PF04932">
    <property type="entry name" value="Wzy_C"/>
    <property type="match status" value="1"/>
</dbReference>
<name>A0AAC8YG43_9ACTN</name>
<sequence>MSGGDPASGRRPAPRPRRALLGAASDATAPRWQRLGAAWMIGALPLAALLGSWAGRGPVFAFRILVMALLVLAVIAGRRHRAGVMVVGLAVLWLGIGSADALLGAPGRRWSELVAVALGLAGMWAMVRLRRFDPVAWLARGWAAAVLASIPVAVWEVATSRHLSTYLNGAWIGHPNVYRAPATWLTNPNLYAVLMAVAVPLLGVRSSRETRSWRWVMIVAAVAAGILLVLTSGRSAMAALAVAVAVRLAASRRGRWLLIAVLAGTVVFAAMHRDALALAVHRVTGVILHHSNEGPSSLSVRAALVAIGLALTASHPLWGVGPGGYETLVRAGGLGWHTHGKVNPHLGVLEISSQYGLLVTAAVAALGVWSVVRVIRGRAEGGSRWWVIGYLCALPVLSLANSTYLVQSVTQLQWMLVAALVCATAARVPSWSRHPARRGC</sequence>
<evidence type="ECO:0000256" key="1">
    <source>
        <dbReference type="ARBA" id="ARBA00004141"/>
    </source>
</evidence>
<dbReference type="EMBL" id="CP014352">
    <property type="protein sequence ID" value="AMS06068.1"/>
    <property type="molecule type" value="Genomic_DNA"/>
</dbReference>
<dbReference type="PANTHER" id="PTHR37422:SF13">
    <property type="entry name" value="LIPOPOLYSACCHARIDE BIOSYNTHESIS PROTEIN PA4999-RELATED"/>
    <property type="match status" value="1"/>
</dbReference>
<dbReference type="Proteomes" id="UP000075221">
    <property type="component" value="Chromosome"/>
</dbReference>
<feature type="transmembrane region" description="Helical" evidence="5">
    <location>
        <begin position="35"/>
        <end position="54"/>
    </location>
</feature>
<evidence type="ECO:0000256" key="4">
    <source>
        <dbReference type="ARBA" id="ARBA00023136"/>
    </source>
</evidence>
<dbReference type="GO" id="GO:0016020">
    <property type="term" value="C:membrane"/>
    <property type="evidence" value="ECO:0007669"/>
    <property type="project" value="UniProtKB-SubCell"/>
</dbReference>
<feature type="transmembrane region" description="Helical" evidence="5">
    <location>
        <begin position="139"/>
        <end position="158"/>
    </location>
</feature>
<dbReference type="InterPro" id="IPR007016">
    <property type="entry name" value="O-antigen_ligase-rel_domated"/>
</dbReference>
<proteinExistence type="predicted"/>
<evidence type="ECO:0000259" key="6">
    <source>
        <dbReference type="Pfam" id="PF04932"/>
    </source>
</evidence>
<reference evidence="7 8" key="1">
    <citation type="submission" date="2016-02" db="EMBL/GenBank/DDBJ databases">
        <title>Complete Genome Sequence of Propionibacterium acidipropionici ATCC 55737.</title>
        <authorList>
            <person name="Luna Flores C.H."/>
            <person name="Nielsen L.K."/>
            <person name="Marcellin E."/>
        </authorList>
    </citation>
    <scope>NUCLEOTIDE SEQUENCE [LARGE SCALE GENOMIC DNA]</scope>
    <source>
        <strain evidence="7 8">ATCC 55737</strain>
    </source>
</reference>
<dbReference type="RefSeq" id="WP_062819996.1">
    <property type="nucleotide sequence ID" value="NZ_CP014352.1"/>
</dbReference>
<dbReference type="InterPro" id="IPR051533">
    <property type="entry name" value="WaaL-like"/>
</dbReference>
<feature type="transmembrane region" description="Helical" evidence="5">
    <location>
        <begin position="387"/>
        <end position="406"/>
    </location>
</feature>
<dbReference type="AlphaFoldDB" id="A0AAC8YG43"/>
<keyword evidence="2 5" id="KW-0812">Transmembrane</keyword>
<feature type="transmembrane region" description="Helical" evidence="5">
    <location>
        <begin position="355"/>
        <end position="375"/>
    </location>
</feature>
<evidence type="ECO:0000256" key="2">
    <source>
        <dbReference type="ARBA" id="ARBA00022692"/>
    </source>
</evidence>
<feature type="transmembrane region" description="Helical" evidence="5">
    <location>
        <begin position="216"/>
        <end position="244"/>
    </location>
</feature>
<feature type="transmembrane region" description="Helical" evidence="5">
    <location>
        <begin position="84"/>
        <end position="104"/>
    </location>
</feature>
<keyword evidence="3 5" id="KW-1133">Transmembrane helix</keyword>